<comment type="caution">
    <text evidence="1">The sequence shown here is derived from an EMBL/GenBank/DDBJ whole genome shotgun (WGS) entry which is preliminary data.</text>
</comment>
<dbReference type="AlphaFoldDB" id="A0A1F8EZW7"/>
<dbReference type="PROSITE" id="PS51257">
    <property type="entry name" value="PROKAR_LIPOPROTEIN"/>
    <property type="match status" value="1"/>
</dbReference>
<proteinExistence type="predicted"/>
<evidence type="ECO:0008006" key="3">
    <source>
        <dbReference type="Google" id="ProtNLM"/>
    </source>
</evidence>
<gene>
    <name evidence="1" type="ORF">A2831_03460</name>
</gene>
<dbReference type="STRING" id="1802668.A2831_03460"/>
<accession>A0A1F8EZW7</accession>
<name>A0A1F8EZW7_9BACT</name>
<sequence>MIRLVHNNEMRKKTRRLLFFTAVLLFVVIGCGAVLFALGYKYDFVHNKFLKIGSFELKTNVAAEVYVNDVLAGETSFLSNSFSKSRLLPRTYTVRVQNENYQSWQKLVKVEAGFFIYFPRVVLVPKNFNEEIIASSSISLISVKRFETESGLAIIGNKQKLESIDLKTGEVKPFKEIVKKETAPLVDSDGSIISPDNTKTAWANDHEVWVKWLKDSDYQPFKKTGETEFVIRFSQKADDMQWYKDSSHLIVSSGSILKFVEIDKRGGVNINDISAISGPFYYDHGIDAIFKFEGNRVVRIGLSY</sequence>
<evidence type="ECO:0000313" key="1">
    <source>
        <dbReference type="EMBL" id="OGN05576.1"/>
    </source>
</evidence>
<dbReference type="Proteomes" id="UP000177507">
    <property type="component" value="Unassembled WGS sequence"/>
</dbReference>
<evidence type="ECO:0000313" key="2">
    <source>
        <dbReference type="Proteomes" id="UP000177507"/>
    </source>
</evidence>
<dbReference type="EMBL" id="MGJI01000007">
    <property type="protein sequence ID" value="OGN05576.1"/>
    <property type="molecule type" value="Genomic_DNA"/>
</dbReference>
<protein>
    <recommendedName>
        <fullName evidence="3">PEGA domain-containing protein</fullName>
    </recommendedName>
</protein>
<organism evidence="1 2">
    <name type="scientific">Candidatus Yanofskybacteria bacterium RIFCSPHIGHO2_01_FULL_44_17</name>
    <dbReference type="NCBI Taxonomy" id="1802668"/>
    <lineage>
        <taxon>Bacteria</taxon>
        <taxon>Candidatus Yanofskyibacteriota</taxon>
    </lineage>
</organism>
<reference evidence="1 2" key="1">
    <citation type="journal article" date="2016" name="Nat. Commun.">
        <title>Thousands of microbial genomes shed light on interconnected biogeochemical processes in an aquifer system.</title>
        <authorList>
            <person name="Anantharaman K."/>
            <person name="Brown C.T."/>
            <person name="Hug L.A."/>
            <person name="Sharon I."/>
            <person name="Castelle C.J."/>
            <person name="Probst A.J."/>
            <person name="Thomas B.C."/>
            <person name="Singh A."/>
            <person name="Wilkins M.J."/>
            <person name="Karaoz U."/>
            <person name="Brodie E.L."/>
            <person name="Williams K.H."/>
            <person name="Hubbard S.S."/>
            <person name="Banfield J.F."/>
        </authorList>
    </citation>
    <scope>NUCLEOTIDE SEQUENCE [LARGE SCALE GENOMIC DNA]</scope>
</reference>